<keyword evidence="3" id="KW-1185">Reference proteome</keyword>
<dbReference type="Proteomes" id="UP000295157">
    <property type="component" value="Unassembled WGS sequence"/>
</dbReference>
<reference evidence="2 3" key="1">
    <citation type="submission" date="2019-02" db="EMBL/GenBank/DDBJ databases">
        <title>Draft genome sequences of novel Actinobacteria.</title>
        <authorList>
            <person name="Sahin N."/>
            <person name="Ay H."/>
            <person name="Saygin H."/>
        </authorList>
    </citation>
    <scope>NUCLEOTIDE SEQUENCE [LARGE SCALE GENOMIC DNA]</scope>
    <source>
        <strain evidence="2 3">KC201</strain>
    </source>
</reference>
<dbReference type="Pfam" id="PF12697">
    <property type="entry name" value="Abhydrolase_6"/>
    <property type="match status" value="1"/>
</dbReference>
<dbReference type="InterPro" id="IPR029058">
    <property type="entry name" value="AB_hydrolase_fold"/>
</dbReference>
<dbReference type="AlphaFoldDB" id="A0A4R4NQB0"/>
<sequence length="289" mass="31211">MSDLAAHVVTSADGTPIEYLSVGRGPDVIVVPGALAVASDLTAFAGLLALHTVHTMHTVHVVQRRGRGGSGSQGDRYGIARECEDIEAVRARTGARLIFGHSFGGLVALRAACGNPAFDAVAVYEPGVSVGASIPVDWIDRARREISEGADFEAFITFVRGINPEQTGRLPRRLLRIILRYAIPRAEMRQNLALMPQAISEHVEVGRFDGRLADYREIAAATLVMRGKGRDTGRQAVALSRLAETIPRSETATFRTLDHFAPEKKPGEIADVVLRFFAAHARPCVQIEG</sequence>
<dbReference type="OrthoDB" id="4222986at2"/>
<dbReference type="SUPFAM" id="SSF53474">
    <property type="entry name" value="alpha/beta-Hydrolases"/>
    <property type="match status" value="1"/>
</dbReference>
<evidence type="ECO:0000259" key="1">
    <source>
        <dbReference type="Pfam" id="PF12697"/>
    </source>
</evidence>
<evidence type="ECO:0000313" key="2">
    <source>
        <dbReference type="EMBL" id="TDC10113.1"/>
    </source>
</evidence>
<comment type="caution">
    <text evidence="2">The sequence shown here is derived from an EMBL/GenBank/DDBJ whole genome shotgun (WGS) entry which is preliminary data.</text>
</comment>
<feature type="domain" description="AB hydrolase-1" evidence="1">
    <location>
        <begin position="28"/>
        <end position="271"/>
    </location>
</feature>
<proteinExistence type="predicted"/>
<organism evidence="2 3">
    <name type="scientific">Nonomuraea longispora</name>
    <dbReference type="NCBI Taxonomy" id="1848320"/>
    <lineage>
        <taxon>Bacteria</taxon>
        <taxon>Bacillati</taxon>
        <taxon>Actinomycetota</taxon>
        <taxon>Actinomycetes</taxon>
        <taxon>Streptosporangiales</taxon>
        <taxon>Streptosporangiaceae</taxon>
        <taxon>Nonomuraea</taxon>
    </lineage>
</organism>
<keyword evidence="2" id="KW-0378">Hydrolase</keyword>
<dbReference type="Gene3D" id="3.40.50.1820">
    <property type="entry name" value="alpha/beta hydrolase"/>
    <property type="match status" value="1"/>
</dbReference>
<evidence type="ECO:0000313" key="3">
    <source>
        <dbReference type="Proteomes" id="UP000295157"/>
    </source>
</evidence>
<gene>
    <name evidence="2" type="ORF">E1267_05715</name>
</gene>
<protein>
    <submittedName>
        <fullName evidence="2">Alpha/beta hydrolase</fullName>
    </submittedName>
</protein>
<dbReference type="RefSeq" id="WP_132330487.1">
    <property type="nucleotide sequence ID" value="NZ_SMJZ01000012.1"/>
</dbReference>
<dbReference type="EMBL" id="SMJZ01000012">
    <property type="protein sequence ID" value="TDC10113.1"/>
    <property type="molecule type" value="Genomic_DNA"/>
</dbReference>
<dbReference type="GO" id="GO:0016787">
    <property type="term" value="F:hydrolase activity"/>
    <property type="evidence" value="ECO:0007669"/>
    <property type="project" value="UniProtKB-KW"/>
</dbReference>
<dbReference type="InterPro" id="IPR000073">
    <property type="entry name" value="AB_hydrolase_1"/>
</dbReference>
<name>A0A4R4NQB0_9ACTN</name>
<accession>A0A4R4NQB0</accession>